<proteinExistence type="inferred from homology"/>
<keyword evidence="10 13" id="KW-0472">Membrane</keyword>
<evidence type="ECO:0000256" key="13">
    <source>
        <dbReference type="SAM" id="Phobius"/>
    </source>
</evidence>
<accession>A0A8X8DAN9</accession>
<reference evidence="14" key="1">
    <citation type="journal article" date="2020" name="bioRxiv">
        <title>Hybrid origin of Populus tomentosa Carr. identified through genome sequencing and phylogenomic analysis.</title>
        <authorList>
            <person name="An X."/>
            <person name="Gao K."/>
            <person name="Chen Z."/>
            <person name="Li J."/>
            <person name="Yang X."/>
            <person name="Yang X."/>
            <person name="Zhou J."/>
            <person name="Guo T."/>
            <person name="Zhao T."/>
            <person name="Huang S."/>
            <person name="Miao D."/>
            <person name="Khan W.U."/>
            <person name="Rao P."/>
            <person name="Ye M."/>
            <person name="Lei B."/>
            <person name="Liao W."/>
            <person name="Wang J."/>
            <person name="Ji L."/>
            <person name="Li Y."/>
            <person name="Guo B."/>
            <person name="Mustafa N.S."/>
            <person name="Li S."/>
            <person name="Yun Q."/>
            <person name="Keller S.R."/>
            <person name="Mao J."/>
            <person name="Zhang R."/>
            <person name="Strauss S.H."/>
        </authorList>
    </citation>
    <scope>NUCLEOTIDE SEQUENCE</scope>
    <source>
        <strain evidence="14">GM15</strain>
        <tissue evidence="14">Leaf</tissue>
    </source>
</reference>
<evidence type="ECO:0000256" key="5">
    <source>
        <dbReference type="ARBA" id="ARBA00022824"/>
    </source>
</evidence>
<evidence type="ECO:0000256" key="11">
    <source>
        <dbReference type="ARBA" id="ARBA00023166"/>
    </source>
</evidence>
<dbReference type="AlphaFoldDB" id="A0A8X8DAN9"/>
<organism evidence="14 15">
    <name type="scientific">Populus tomentosa</name>
    <name type="common">Chinese white poplar</name>
    <dbReference type="NCBI Taxonomy" id="118781"/>
    <lineage>
        <taxon>Eukaryota</taxon>
        <taxon>Viridiplantae</taxon>
        <taxon>Streptophyta</taxon>
        <taxon>Embryophyta</taxon>
        <taxon>Tracheophyta</taxon>
        <taxon>Spermatophyta</taxon>
        <taxon>Magnoliopsida</taxon>
        <taxon>eudicotyledons</taxon>
        <taxon>Gunneridae</taxon>
        <taxon>Pentapetalae</taxon>
        <taxon>rosids</taxon>
        <taxon>fabids</taxon>
        <taxon>Malpighiales</taxon>
        <taxon>Salicaceae</taxon>
        <taxon>Saliceae</taxon>
        <taxon>Populus</taxon>
    </lineage>
</organism>
<keyword evidence="15" id="KW-1185">Reference proteome</keyword>
<keyword evidence="4 13" id="KW-0812">Transmembrane</keyword>
<evidence type="ECO:0000256" key="10">
    <source>
        <dbReference type="ARBA" id="ARBA00023136"/>
    </source>
</evidence>
<dbReference type="GO" id="GO:0016126">
    <property type="term" value="P:sterol biosynthetic process"/>
    <property type="evidence" value="ECO:0007669"/>
    <property type="project" value="UniProtKB-KW"/>
</dbReference>
<evidence type="ECO:0000256" key="12">
    <source>
        <dbReference type="ARBA" id="ARBA00023221"/>
    </source>
</evidence>
<sequence>MKALGWWLMLVGSLRLASVWFGFFDIWALRLAVFSNTTMTEVHGRTFGVWTLLTCTLCFLCAFNLDNKPLYLATFLSFIYAFGHFLTEYLIYQTMAIANLTTVSIFAACLQVASLVCCAYCGILGYKFFGFPLNPKVKVDRRELTVYISSHIAHLHNFICSLDRGSSCNLGKISFFGLHLVHLFLSIRYFNSVDAYSVECAPKEPSKAFMKLGCYFAFDAQVFLADLEGGFATRFQLLIWISDTACQGLQLALLVRHTINWTAVLMMFLFSALNASTISNFSESTRKFTGFLHAVIVRVY</sequence>
<dbReference type="Proteomes" id="UP000886885">
    <property type="component" value="Chromosome 2D"/>
</dbReference>
<keyword evidence="8" id="KW-0756">Sterol biosynthesis</keyword>
<dbReference type="GO" id="GO:0005789">
    <property type="term" value="C:endoplasmic reticulum membrane"/>
    <property type="evidence" value="ECO:0007669"/>
    <property type="project" value="UniProtKB-SubCell"/>
</dbReference>
<dbReference type="PANTHER" id="PTHR15451">
    <property type="entry name" value="ERGOSTEROL BIOSYNTHETIC PROTEIN 28-RELATED"/>
    <property type="match status" value="1"/>
</dbReference>
<evidence type="ECO:0000256" key="3">
    <source>
        <dbReference type="ARBA" id="ARBA00022516"/>
    </source>
</evidence>
<dbReference type="Pfam" id="PF03694">
    <property type="entry name" value="Erg28"/>
    <property type="match status" value="1"/>
</dbReference>
<dbReference type="EMBL" id="JAAWWB010000004">
    <property type="protein sequence ID" value="KAG6784402.1"/>
    <property type="molecule type" value="Genomic_DNA"/>
</dbReference>
<evidence type="ECO:0000256" key="6">
    <source>
        <dbReference type="ARBA" id="ARBA00022955"/>
    </source>
</evidence>
<protein>
    <recommendedName>
        <fullName evidence="16">Ergosterol biosynthetic protein 28</fullName>
    </recommendedName>
</protein>
<feature type="transmembrane region" description="Helical" evidence="13">
    <location>
        <begin position="71"/>
        <end position="91"/>
    </location>
</feature>
<feature type="transmembrane region" description="Helical" evidence="13">
    <location>
        <begin position="6"/>
        <end position="27"/>
    </location>
</feature>
<keyword evidence="3" id="KW-0444">Lipid biosynthesis</keyword>
<evidence type="ECO:0000256" key="9">
    <source>
        <dbReference type="ARBA" id="ARBA00023098"/>
    </source>
</evidence>
<dbReference type="InterPro" id="IPR005352">
    <property type="entry name" value="Erg28"/>
</dbReference>
<evidence type="ECO:0008006" key="16">
    <source>
        <dbReference type="Google" id="ProtNLM"/>
    </source>
</evidence>
<evidence type="ECO:0000313" key="15">
    <source>
        <dbReference type="Proteomes" id="UP000886885"/>
    </source>
</evidence>
<comment type="subcellular location">
    <subcellularLocation>
        <location evidence="1">Endoplasmic reticulum membrane</location>
        <topology evidence="1">Multi-pass membrane protein</topology>
    </subcellularLocation>
</comment>
<keyword evidence="5" id="KW-0256">Endoplasmic reticulum</keyword>
<keyword evidence="7 13" id="KW-1133">Transmembrane helix</keyword>
<gene>
    <name evidence="14" type="ORF">POTOM_010094</name>
</gene>
<dbReference type="GO" id="GO:0030674">
    <property type="term" value="F:protein-macromolecule adaptor activity"/>
    <property type="evidence" value="ECO:0007669"/>
    <property type="project" value="TreeGrafter"/>
</dbReference>
<name>A0A8X8DAN9_POPTO</name>
<evidence type="ECO:0000256" key="4">
    <source>
        <dbReference type="ARBA" id="ARBA00022692"/>
    </source>
</evidence>
<keyword evidence="12" id="KW-0753">Steroid metabolism</keyword>
<dbReference type="PANTHER" id="PTHR15451:SF19">
    <property type="entry name" value="ERGOSTEROL BIOSYNTHETIC PROTEIN 28 HOMOLOG"/>
    <property type="match status" value="1"/>
</dbReference>
<keyword evidence="6" id="KW-0752">Steroid biosynthesis</keyword>
<dbReference type="OrthoDB" id="6485510at2759"/>
<keyword evidence="11" id="KW-1207">Sterol metabolism</keyword>
<evidence type="ECO:0000256" key="8">
    <source>
        <dbReference type="ARBA" id="ARBA00023011"/>
    </source>
</evidence>
<evidence type="ECO:0000256" key="1">
    <source>
        <dbReference type="ARBA" id="ARBA00004477"/>
    </source>
</evidence>
<evidence type="ECO:0000256" key="2">
    <source>
        <dbReference type="ARBA" id="ARBA00005377"/>
    </source>
</evidence>
<evidence type="ECO:0000256" key="7">
    <source>
        <dbReference type="ARBA" id="ARBA00022989"/>
    </source>
</evidence>
<comment type="similarity">
    <text evidence="2">Belongs to the ERG28 family.</text>
</comment>
<feature type="transmembrane region" description="Helical" evidence="13">
    <location>
        <begin position="103"/>
        <end position="126"/>
    </location>
</feature>
<evidence type="ECO:0000313" key="14">
    <source>
        <dbReference type="EMBL" id="KAG6784402.1"/>
    </source>
</evidence>
<feature type="transmembrane region" description="Helical" evidence="13">
    <location>
        <begin position="47"/>
        <end position="65"/>
    </location>
</feature>
<comment type="caution">
    <text evidence="14">The sequence shown here is derived from an EMBL/GenBank/DDBJ whole genome shotgun (WGS) entry which is preliminary data.</text>
</comment>
<keyword evidence="9" id="KW-0443">Lipid metabolism</keyword>
<feature type="transmembrane region" description="Helical" evidence="13">
    <location>
        <begin position="259"/>
        <end position="278"/>
    </location>
</feature>